<evidence type="ECO:0000256" key="2">
    <source>
        <dbReference type="ARBA" id="ARBA00022475"/>
    </source>
</evidence>
<evidence type="ECO:0000256" key="8">
    <source>
        <dbReference type="ARBA" id="ARBA00035585"/>
    </source>
</evidence>
<proteinExistence type="inferred from homology"/>
<dbReference type="PANTHER" id="PTHR28259:SF1">
    <property type="entry name" value="FLUORIDE EXPORT PROTEIN 1-RELATED"/>
    <property type="match status" value="1"/>
</dbReference>
<keyword evidence="2 10" id="KW-1003">Cell membrane</keyword>
<keyword evidence="5 10" id="KW-0472">Membrane</keyword>
<comment type="function">
    <text evidence="9 10">Fluoride-specific ion channel. Important for reducing fluoride concentration in the cell, thus reducing its toxicity.</text>
</comment>
<dbReference type="NCBIfam" id="TIGR00494">
    <property type="entry name" value="crcB"/>
    <property type="match status" value="1"/>
</dbReference>
<dbReference type="PANTHER" id="PTHR28259">
    <property type="entry name" value="FLUORIDE EXPORT PROTEIN 1-RELATED"/>
    <property type="match status" value="1"/>
</dbReference>
<comment type="subcellular location">
    <subcellularLocation>
        <location evidence="1 10">Cell membrane</location>
        <topology evidence="1 10">Multi-pass membrane protein</topology>
    </subcellularLocation>
</comment>
<keyword evidence="12" id="KW-1185">Reference proteome</keyword>
<dbReference type="GO" id="GO:0005886">
    <property type="term" value="C:plasma membrane"/>
    <property type="evidence" value="ECO:0007669"/>
    <property type="project" value="UniProtKB-SubCell"/>
</dbReference>
<feature type="transmembrane region" description="Helical" evidence="10">
    <location>
        <begin position="96"/>
        <end position="120"/>
    </location>
</feature>
<comment type="activity regulation">
    <text evidence="10">Na(+) is not transported, but it plays an essential structural role and its presence is essential for fluoride channel function.</text>
</comment>
<dbReference type="GO" id="GO:0046872">
    <property type="term" value="F:metal ion binding"/>
    <property type="evidence" value="ECO:0007669"/>
    <property type="project" value="UniProtKB-KW"/>
</dbReference>
<feature type="binding site" evidence="10">
    <location>
        <position position="78"/>
    </location>
    <ligand>
        <name>Na(+)</name>
        <dbReference type="ChEBI" id="CHEBI:29101"/>
        <note>structural</note>
    </ligand>
</feature>
<comment type="catalytic activity">
    <reaction evidence="8">
        <text>fluoride(in) = fluoride(out)</text>
        <dbReference type="Rhea" id="RHEA:76159"/>
        <dbReference type="ChEBI" id="CHEBI:17051"/>
    </reaction>
    <physiologicalReaction direction="left-to-right" evidence="8">
        <dbReference type="Rhea" id="RHEA:76160"/>
    </physiologicalReaction>
</comment>
<keyword evidence="10" id="KW-0915">Sodium</keyword>
<sequence length="124" mass="13331">MESYLFVAIGGVFGTVTRYWLGGLLSEKWPVAFPIGTLVINVTGAFLLGFLTSAGAEQGLISQPWRLAFGVGFLGAYTTFSTWQVETLRLLQQGSIWLGIGNVAASLTLGLLAAWLGYWLGRAL</sequence>
<evidence type="ECO:0000313" key="11">
    <source>
        <dbReference type="EMBL" id="BDG62365.1"/>
    </source>
</evidence>
<dbReference type="AlphaFoldDB" id="A0AA35CRA5"/>
<dbReference type="GO" id="GO:0062054">
    <property type="term" value="F:fluoride channel activity"/>
    <property type="evidence" value="ECO:0007669"/>
    <property type="project" value="UniProtKB-UniRule"/>
</dbReference>
<reference evidence="11" key="1">
    <citation type="submission" date="2022-03" db="EMBL/GenBank/DDBJ databases">
        <title>Complete genome sequence of Caldinitratiruptor microaerophilus.</title>
        <authorList>
            <person name="Mukaiyama R."/>
            <person name="Nishiyama T."/>
            <person name="Ueda K."/>
        </authorList>
    </citation>
    <scope>NUCLEOTIDE SEQUENCE</scope>
    <source>
        <strain evidence="11">JCM 16183</strain>
    </source>
</reference>
<dbReference type="GO" id="GO:0140114">
    <property type="term" value="P:cellular detoxification of fluoride"/>
    <property type="evidence" value="ECO:0007669"/>
    <property type="project" value="UniProtKB-UniRule"/>
</dbReference>
<name>A0AA35CRA5_9FIRM</name>
<evidence type="ECO:0000256" key="9">
    <source>
        <dbReference type="ARBA" id="ARBA00049940"/>
    </source>
</evidence>
<evidence type="ECO:0000256" key="1">
    <source>
        <dbReference type="ARBA" id="ARBA00004651"/>
    </source>
</evidence>
<evidence type="ECO:0000313" key="12">
    <source>
        <dbReference type="Proteomes" id="UP001163687"/>
    </source>
</evidence>
<evidence type="ECO:0000256" key="7">
    <source>
        <dbReference type="ARBA" id="ARBA00035120"/>
    </source>
</evidence>
<dbReference type="Pfam" id="PF02537">
    <property type="entry name" value="CRCB"/>
    <property type="match status" value="1"/>
</dbReference>
<organism evidence="11 12">
    <name type="scientific">Caldinitratiruptor microaerophilus</name>
    <dbReference type="NCBI Taxonomy" id="671077"/>
    <lineage>
        <taxon>Bacteria</taxon>
        <taxon>Bacillati</taxon>
        <taxon>Bacillota</taxon>
        <taxon>Clostridia</taxon>
        <taxon>Eubacteriales</taxon>
        <taxon>Symbiobacteriaceae</taxon>
        <taxon>Caldinitratiruptor</taxon>
    </lineage>
</organism>
<feature type="transmembrane region" description="Helical" evidence="10">
    <location>
        <begin position="5"/>
        <end position="25"/>
    </location>
</feature>
<keyword evidence="10" id="KW-0406">Ion transport</keyword>
<feature type="binding site" evidence="10">
    <location>
        <position position="75"/>
    </location>
    <ligand>
        <name>Na(+)</name>
        <dbReference type="ChEBI" id="CHEBI:29101"/>
        <note>structural</note>
    </ligand>
</feature>
<dbReference type="KEGG" id="cmic:caldi_34550"/>
<evidence type="ECO:0000256" key="5">
    <source>
        <dbReference type="ARBA" id="ARBA00023136"/>
    </source>
</evidence>
<dbReference type="Proteomes" id="UP001163687">
    <property type="component" value="Chromosome"/>
</dbReference>
<dbReference type="EMBL" id="AP025628">
    <property type="protein sequence ID" value="BDG62365.1"/>
    <property type="molecule type" value="Genomic_DNA"/>
</dbReference>
<evidence type="ECO:0000256" key="3">
    <source>
        <dbReference type="ARBA" id="ARBA00022692"/>
    </source>
</evidence>
<evidence type="ECO:0000256" key="4">
    <source>
        <dbReference type="ARBA" id="ARBA00022989"/>
    </source>
</evidence>
<keyword evidence="4 10" id="KW-1133">Transmembrane helix</keyword>
<keyword evidence="6 10" id="KW-0407">Ion channel</keyword>
<evidence type="ECO:0000256" key="6">
    <source>
        <dbReference type="ARBA" id="ARBA00023303"/>
    </source>
</evidence>
<dbReference type="InterPro" id="IPR003691">
    <property type="entry name" value="FluC"/>
</dbReference>
<keyword evidence="10" id="KW-0479">Metal-binding</keyword>
<gene>
    <name evidence="10" type="primary">fluC</name>
    <name evidence="10" type="synonym">crcB</name>
    <name evidence="11" type="ORF">caldi_34550</name>
</gene>
<feature type="transmembrane region" description="Helical" evidence="10">
    <location>
        <begin position="31"/>
        <end position="53"/>
    </location>
</feature>
<protein>
    <recommendedName>
        <fullName evidence="10">Fluoride-specific ion channel FluC</fullName>
    </recommendedName>
</protein>
<evidence type="ECO:0000256" key="10">
    <source>
        <dbReference type="HAMAP-Rule" id="MF_00454"/>
    </source>
</evidence>
<keyword evidence="10" id="KW-0813">Transport</keyword>
<dbReference type="HAMAP" id="MF_00454">
    <property type="entry name" value="FluC"/>
    <property type="match status" value="1"/>
</dbReference>
<keyword evidence="3 10" id="KW-0812">Transmembrane</keyword>
<comment type="similarity">
    <text evidence="7 10">Belongs to the fluoride channel Fluc/FEX (TC 1.A.43) family.</text>
</comment>
<feature type="transmembrane region" description="Helical" evidence="10">
    <location>
        <begin position="65"/>
        <end position="84"/>
    </location>
</feature>
<accession>A0AA35CRA5</accession>
<dbReference type="RefSeq" id="WP_264842953.1">
    <property type="nucleotide sequence ID" value="NZ_AP025628.1"/>
</dbReference>